<protein>
    <recommendedName>
        <fullName evidence="2">DUF4126 domain-containing protein</fullName>
    </recommendedName>
</protein>
<keyword evidence="4" id="KW-1185">Reference proteome</keyword>
<evidence type="ECO:0000259" key="2">
    <source>
        <dbReference type="Pfam" id="PF13548"/>
    </source>
</evidence>
<keyword evidence="1" id="KW-0812">Transmembrane</keyword>
<dbReference type="STRING" id="470453.B0680_05925"/>
<evidence type="ECO:0000256" key="1">
    <source>
        <dbReference type="SAM" id="Phobius"/>
    </source>
</evidence>
<proteinExistence type="predicted"/>
<dbReference type="Proteomes" id="UP000189800">
    <property type="component" value="Unassembled WGS sequence"/>
</dbReference>
<name>A0A1T0CMW5_9GAMM</name>
<gene>
    <name evidence="3" type="ORF">B0680_05925</name>
</gene>
<feature type="domain" description="DUF4126" evidence="2">
    <location>
        <begin position="9"/>
        <end position="179"/>
    </location>
</feature>
<feature type="transmembrane region" description="Helical" evidence="1">
    <location>
        <begin position="44"/>
        <end position="63"/>
    </location>
</feature>
<dbReference type="OrthoDB" id="288613at2"/>
<feature type="transmembrane region" description="Helical" evidence="1">
    <location>
        <begin position="75"/>
        <end position="97"/>
    </location>
</feature>
<dbReference type="EMBL" id="MUYU01000015">
    <property type="protein sequence ID" value="OOS23501.1"/>
    <property type="molecule type" value="Genomic_DNA"/>
</dbReference>
<dbReference type="AlphaFoldDB" id="A0A1T0CMW5"/>
<dbReference type="RefSeq" id="WP_078254180.1">
    <property type="nucleotide sequence ID" value="NZ_MUYU01000015.1"/>
</dbReference>
<dbReference type="InterPro" id="IPR025196">
    <property type="entry name" value="DUF4126"/>
</dbReference>
<evidence type="ECO:0000313" key="3">
    <source>
        <dbReference type="EMBL" id="OOS23501.1"/>
    </source>
</evidence>
<keyword evidence="1" id="KW-1133">Transmembrane helix</keyword>
<evidence type="ECO:0000313" key="4">
    <source>
        <dbReference type="Proteomes" id="UP000189800"/>
    </source>
</evidence>
<sequence length="191" mass="19303">MTAEMIISICLGIGLAASTGFRVFVPLFGLSLAAYFGIIPLNETWAWVGSLSALIILGVASVVESISYLVPVVDNLLDTIAVPLAGVAGTLVMASTLTDMSPAMTWALAIVAGGGAAATIKTTSAATRAVSTATTAGVANPVFGVAETGAAIGLSALSIFVPVLGFVAVLIAFFGLIWLGLRIKRKMAQSS</sequence>
<organism evidence="3 4">
    <name type="scientific">Moraxella pluranimalium</name>
    <dbReference type="NCBI Taxonomy" id="470453"/>
    <lineage>
        <taxon>Bacteria</taxon>
        <taxon>Pseudomonadati</taxon>
        <taxon>Pseudomonadota</taxon>
        <taxon>Gammaproteobacteria</taxon>
        <taxon>Moraxellales</taxon>
        <taxon>Moraxellaceae</taxon>
        <taxon>Moraxella</taxon>
    </lineage>
</organism>
<comment type="caution">
    <text evidence="3">The sequence shown here is derived from an EMBL/GenBank/DDBJ whole genome shotgun (WGS) entry which is preliminary data.</text>
</comment>
<feature type="transmembrane region" description="Helical" evidence="1">
    <location>
        <begin position="12"/>
        <end position="38"/>
    </location>
</feature>
<accession>A0A1T0CMW5</accession>
<feature type="transmembrane region" description="Helical" evidence="1">
    <location>
        <begin position="132"/>
        <end position="153"/>
    </location>
</feature>
<reference evidence="3 4" key="1">
    <citation type="submission" date="2017-02" db="EMBL/GenBank/DDBJ databases">
        <title>Draft genome sequence of Moraxella pluranimalium CCUG 54913T type strain.</title>
        <authorList>
            <person name="Salva-Serra F."/>
            <person name="Engstrom-Jakobsson H."/>
            <person name="Thorell K."/>
            <person name="Jaen-Luchoro D."/>
            <person name="Gonzales-Siles L."/>
            <person name="Karlsson R."/>
            <person name="Yazdan S."/>
            <person name="Boulund F."/>
            <person name="Johnning A."/>
            <person name="Engstrand L."/>
            <person name="Kristiansson E."/>
            <person name="Moore E."/>
        </authorList>
    </citation>
    <scope>NUCLEOTIDE SEQUENCE [LARGE SCALE GENOMIC DNA]</scope>
    <source>
        <strain evidence="3 4">CCUG 54913</strain>
    </source>
</reference>
<feature type="transmembrane region" description="Helical" evidence="1">
    <location>
        <begin position="103"/>
        <end position="120"/>
    </location>
</feature>
<dbReference type="Pfam" id="PF13548">
    <property type="entry name" value="DUF4126"/>
    <property type="match status" value="1"/>
</dbReference>
<keyword evidence="1" id="KW-0472">Membrane</keyword>
<feature type="transmembrane region" description="Helical" evidence="1">
    <location>
        <begin position="159"/>
        <end position="181"/>
    </location>
</feature>